<gene>
    <name evidence="1" type="ORF">VNO77_24425</name>
</gene>
<evidence type="ECO:0000313" key="1">
    <source>
        <dbReference type="EMBL" id="KAK7330237.1"/>
    </source>
</evidence>
<evidence type="ECO:0000313" key="2">
    <source>
        <dbReference type="Proteomes" id="UP001367508"/>
    </source>
</evidence>
<dbReference type="Proteomes" id="UP001367508">
    <property type="component" value="Unassembled WGS sequence"/>
</dbReference>
<proteinExistence type="predicted"/>
<protein>
    <submittedName>
        <fullName evidence="1">Uncharacterized protein</fullName>
    </submittedName>
</protein>
<organism evidence="1 2">
    <name type="scientific">Canavalia gladiata</name>
    <name type="common">Sword bean</name>
    <name type="synonym">Dolichos gladiatus</name>
    <dbReference type="NCBI Taxonomy" id="3824"/>
    <lineage>
        <taxon>Eukaryota</taxon>
        <taxon>Viridiplantae</taxon>
        <taxon>Streptophyta</taxon>
        <taxon>Embryophyta</taxon>
        <taxon>Tracheophyta</taxon>
        <taxon>Spermatophyta</taxon>
        <taxon>Magnoliopsida</taxon>
        <taxon>eudicotyledons</taxon>
        <taxon>Gunneridae</taxon>
        <taxon>Pentapetalae</taxon>
        <taxon>rosids</taxon>
        <taxon>fabids</taxon>
        <taxon>Fabales</taxon>
        <taxon>Fabaceae</taxon>
        <taxon>Papilionoideae</taxon>
        <taxon>50 kb inversion clade</taxon>
        <taxon>NPAAA clade</taxon>
        <taxon>indigoferoid/millettioid clade</taxon>
        <taxon>Phaseoleae</taxon>
        <taxon>Canavalia</taxon>
    </lineage>
</organism>
<sequence>MYGFYYFISCTFFSCRKLLPKQSSLESSLDHKFFHSELRFFDQEFEIAAEVESEDKIKTIPNHNQGYQSKHAG</sequence>
<comment type="caution">
    <text evidence="1">The sequence shown here is derived from an EMBL/GenBank/DDBJ whole genome shotgun (WGS) entry which is preliminary data.</text>
</comment>
<dbReference type="EMBL" id="JAYMYQ010000005">
    <property type="protein sequence ID" value="KAK7330237.1"/>
    <property type="molecule type" value="Genomic_DNA"/>
</dbReference>
<reference evidence="1 2" key="1">
    <citation type="submission" date="2024-01" db="EMBL/GenBank/DDBJ databases">
        <title>The genomes of 5 underutilized Papilionoideae crops provide insights into root nodulation and disease resistanc.</title>
        <authorList>
            <person name="Jiang F."/>
        </authorList>
    </citation>
    <scope>NUCLEOTIDE SEQUENCE [LARGE SCALE GENOMIC DNA]</scope>
    <source>
        <strain evidence="1">LVBAO_FW01</strain>
        <tissue evidence="1">Leaves</tissue>
    </source>
</reference>
<accession>A0AAN9L692</accession>
<keyword evidence="2" id="KW-1185">Reference proteome</keyword>
<name>A0AAN9L692_CANGL</name>
<dbReference type="AlphaFoldDB" id="A0AAN9L692"/>